<evidence type="ECO:0000313" key="2">
    <source>
        <dbReference type="EMBL" id="GIY07981.1"/>
    </source>
</evidence>
<evidence type="ECO:0000313" key="3">
    <source>
        <dbReference type="Proteomes" id="UP001054945"/>
    </source>
</evidence>
<gene>
    <name evidence="2" type="ORF">CEXT_399601</name>
</gene>
<sequence length="142" mass="16293">MQLLNKEKSDWQIKSFTQLAGRIQRFLGGTSQTSLKRDHLNRITDCISQLASAGLLTPASSSKTGAQREPLPTYSPNQTRQRIIPNDWRNILKFLFCSEKMVKQKKIWVNGMLQRSSHTSEDLRCVYRQGKSENLVCIHLLC</sequence>
<feature type="region of interest" description="Disordered" evidence="1">
    <location>
        <begin position="58"/>
        <end position="79"/>
    </location>
</feature>
<dbReference type="Proteomes" id="UP001054945">
    <property type="component" value="Unassembled WGS sequence"/>
</dbReference>
<proteinExistence type="predicted"/>
<name>A0AAV4QGC6_CAEEX</name>
<dbReference type="EMBL" id="BPLR01006187">
    <property type="protein sequence ID" value="GIY07981.1"/>
    <property type="molecule type" value="Genomic_DNA"/>
</dbReference>
<protein>
    <submittedName>
        <fullName evidence="2">Uncharacterized protein</fullName>
    </submittedName>
</protein>
<comment type="caution">
    <text evidence="2">The sequence shown here is derived from an EMBL/GenBank/DDBJ whole genome shotgun (WGS) entry which is preliminary data.</text>
</comment>
<accession>A0AAV4QGC6</accession>
<dbReference type="AlphaFoldDB" id="A0AAV4QGC6"/>
<evidence type="ECO:0000256" key="1">
    <source>
        <dbReference type="SAM" id="MobiDB-lite"/>
    </source>
</evidence>
<reference evidence="2 3" key="1">
    <citation type="submission" date="2021-06" db="EMBL/GenBank/DDBJ databases">
        <title>Caerostris extrusa draft genome.</title>
        <authorList>
            <person name="Kono N."/>
            <person name="Arakawa K."/>
        </authorList>
    </citation>
    <scope>NUCLEOTIDE SEQUENCE [LARGE SCALE GENOMIC DNA]</scope>
</reference>
<organism evidence="2 3">
    <name type="scientific">Caerostris extrusa</name>
    <name type="common">Bark spider</name>
    <name type="synonym">Caerostris bankana</name>
    <dbReference type="NCBI Taxonomy" id="172846"/>
    <lineage>
        <taxon>Eukaryota</taxon>
        <taxon>Metazoa</taxon>
        <taxon>Ecdysozoa</taxon>
        <taxon>Arthropoda</taxon>
        <taxon>Chelicerata</taxon>
        <taxon>Arachnida</taxon>
        <taxon>Araneae</taxon>
        <taxon>Araneomorphae</taxon>
        <taxon>Entelegynae</taxon>
        <taxon>Araneoidea</taxon>
        <taxon>Araneidae</taxon>
        <taxon>Caerostris</taxon>
    </lineage>
</organism>
<keyword evidence="3" id="KW-1185">Reference proteome</keyword>